<organism evidence="4 5">
    <name type="scientific">Winogradskyella aurantia</name>
    <dbReference type="NCBI Taxonomy" id="1915063"/>
    <lineage>
        <taxon>Bacteria</taxon>
        <taxon>Pseudomonadati</taxon>
        <taxon>Bacteroidota</taxon>
        <taxon>Flavobacteriia</taxon>
        <taxon>Flavobacteriales</taxon>
        <taxon>Flavobacteriaceae</taxon>
        <taxon>Winogradskyella</taxon>
    </lineage>
</organism>
<reference evidence="4 5" key="1">
    <citation type="submission" date="2017-05" db="EMBL/GenBank/DDBJ databases">
        <title>The draft genome sequence of Idiomarina salinarum WNB302.</title>
        <authorList>
            <person name="Sun Y."/>
            <person name="Chen B."/>
            <person name="Du Z."/>
        </authorList>
    </citation>
    <scope>NUCLEOTIDE SEQUENCE [LARGE SCALE GENOMIC DNA]</scope>
    <source>
        <strain evidence="4 5">WNB302</strain>
    </source>
</reference>
<dbReference type="PANTHER" id="PTHR33446">
    <property type="entry name" value="PROTEIN TONB-RELATED"/>
    <property type="match status" value="1"/>
</dbReference>
<dbReference type="GO" id="GO:0098797">
    <property type="term" value="C:plasma membrane protein complex"/>
    <property type="evidence" value="ECO:0007669"/>
    <property type="project" value="TreeGrafter"/>
</dbReference>
<name>A0A265V0P8_9FLAO</name>
<accession>A0A265V0P8</accession>
<sequence length="265" mass="29632">MKTSKKKLGSAGQSTTQVKKTHKHDVNLQKNSSLYFQIGLILCLLATYGLFEMQFEKTKIIPETSEPGDVAIIDIAPIYNVEKASQKKEKQKIERSTKLIDKLVEVEHTKTLIESNILTPDESESNVQPIDPSSLPDEDNPDESDIVVPVVAVELVPVFPGCEKYDTNDQRKKCLSKEIGKLVNKKFNPNIGSEYGITGKQKIQTQFTIDKHGNVTDVKIRAPHPALEEEALRVIGKIPKMKPGYQQDKPVGVIYSLPITFYVTN</sequence>
<dbReference type="InterPro" id="IPR037682">
    <property type="entry name" value="TonB_C"/>
</dbReference>
<comment type="caution">
    <text evidence="4">The sequence shown here is derived from an EMBL/GenBank/DDBJ whole genome shotgun (WGS) entry which is preliminary data.</text>
</comment>
<proteinExistence type="predicted"/>
<keyword evidence="5" id="KW-1185">Reference proteome</keyword>
<keyword evidence="2" id="KW-0812">Transmembrane</keyword>
<dbReference type="GO" id="GO:0031992">
    <property type="term" value="F:energy transducer activity"/>
    <property type="evidence" value="ECO:0007669"/>
    <property type="project" value="TreeGrafter"/>
</dbReference>
<dbReference type="Pfam" id="PF03544">
    <property type="entry name" value="TonB_C"/>
    <property type="match status" value="1"/>
</dbReference>
<feature type="transmembrane region" description="Helical" evidence="2">
    <location>
        <begin position="34"/>
        <end position="51"/>
    </location>
</feature>
<dbReference type="AlphaFoldDB" id="A0A265V0P8"/>
<dbReference type="SUPFAM" id="SSF74653">
    <property type="entry name" value="TolA/TonB C-terminal domain"/>
    <property type="match status" value="1"/>
</dbReference>
<dbReference type="InterPro" id="IPR051045">
    <property type="entry name" value="TonB-dependent_transducer"/>
</dbReference>
<evidence type="ECO:0000313" key="5">
    <source>
        <dbReference type="Proteomes" id="UP000216840"/>
    </source>
</evidence>
<dbReference type="PANTHER" id="PTHR33446:SF2">
    <property type="entry name" value="PROTEIN TONB"/>
    <property type="match status" value="1"/>
</dbReference>
<evidence type="ECO:0000259" key="3">
    <source>
        <dbReference type="Pfam" id="PF03544"/>
    </source>
</evidence>
<dbReference type="Proteomes" id="UP000216840">
    <property type="component" value="Unassembled WGS sequence"/>
</dbReference>
<evidence type="ECO:0000256" key="1">
    <source>
        <dbReference type="SAM" id="MobiDB-lite"/>
    </source>
</evidence>
<dbReference type="RefSeq" id="WP_094967200.1">
    <property type="nucleotide sequence ID" value="NZ_NGJN01000001.1"/>
</dbReference>
<evidence type="ECO:0000256" key="2">
    <source>
        <dbReference type="SAM" id="Phobius"/>
    </source>
</evidence>
<dbReference type="Gene3D" id="3.30.1150.10">
    <property type="match status" value="1"/>
</dbReference>
<dbReference type="OrthoDB" id="1522859at2"/>
<dbReference type="EMBL" id="NGJN01000001">
    <property type="protein sequence ID" value="OZV71131.1"/>
    <property type="molecule type" value="Genomic_DNA"/>
</dbReference>
<gene>
    <name evidence="4" type="ORF">CA834_03180</name>
</gene>
<keyword evidence="2" id="KW-1133">Transmembrane helix</keyword>
<dbReference type="GO" id="GO:0055085">
    <property type="term" value="P:transmembrane transport"/>
    <property type="evidence" value="ECO:0007669"/>
    <property type="project" value="InterPro"/>
</dbReference>
<feature type="region of interest" description="Disordered" evidence="1">
    <location>
        <begin position="115"/>
        <end position="142"/>
    </location>
</feature>
<evidence type="ECO:0000313" key="4">
    <source>
        <dbReference type="EMBL" id="OZV71131.1"/>
    </source>
</evidence>
<protein>
    <recommendedName>
        <fullName evidence="3">TonB C-terminal domain-containing protein</fullName>
    </recommendedName>
</protein>
<feature type="region of interest" description="Disordered" evidence="1">
    <location>
        <begin position="1"/>
        <end position="23"/>
    </location>
</feature>
<keyword evidence="2" id="KW-0472">Membrane</keyword>
<feature type="domain" description="TonB C-terminal" evidence="3">
    <location>
        <begin position="203"/>
        <end position="261"/>
    </location>
</feature>